<feature type="compositionally biased region" description="Basic and acidic residues" evidence="7">
    <location>
        <begin position="225"/>
        <end position="245"/>
    </location>
</feature>
<dbReference type="Pfam" id="PF01885">
    <property type="entry name" value="PTS_2-RNA"/>
    <property type="match status" value="1"/>
</dbReference>
<comment type="similarity">
    <text evidence="2">Belongs to the KptA/TPT1 family.</text>
</comment>
<proteinExistence type="inferred from homology"/>
<dbReference type="AlphaFoldDB" id="A0A9P7YIK6"/>
<evidence type="ECO:0000256" key="2">
    <source>
        <dbReference type="ARBA" id="ARBA00009836"/>
    </source>
</evidence>
<protein>
    <recommendedName>
        <fullName evidence="3">2'-phosphotransferase</fullName>
        <ecNumber evidence="3">2.7.1.160</ecNumber>
    </recommendedName>
</protein>
<evidence type="ECO:0000256" key="6">
    <source>
        <dbReference type="ARBA" id="ARBA00047949"/>
    </source>
</evidence>
<evidence type="ECO:0000313" key="9">
    <source>
        <dbReference type="Proteomes" id="UP000824998"/>
    </source>
</evidence>
<dbReference type="PANTHER" id="PTHR12684">
    <property type="entry name" value="PUTATIVE PHOSPHOTRANSFERASE"/>
    <property type="match status" value="1"/>
</dbReference>
<dbReference type="InterPro" id="IPR042081">
    <property type="entry name" value="RNA_2'-PTrans_C"/>
</dbReference>
<dbReference type="InterPro" id="IPR042080">
    <property type="entry name" value="RNA_2'-PTrans_N"/>
</dbReference>
<feature type="compositionally biased region" description="Basic and acidic residues" evidence="7">
    <location>
        <begin position="259"/>
        <end position="275"/>
    </location>
</feature>
<comment type="caution">
    <text evidence="8">The sequence shown here is derived from an EMBL/GenBank/DDBJ whole genome shotgun (WGS) entry which is preliminary data.</text>
</comment>
<feature type="region of interest" description="Disordered" evidence="7">
    <location>
        <begin position="225"/>
        <end position="282"/>
    </location>
</feature>
<dbReference type="InterPro" id="IPR002745">
    <property type="entry name" value="Ptrans_KptA/Tpt1"/>
</dbReference>
<dbReference type="Gene3D" id="3.20.170.30">
    <property type="match status" value="1"/>
</dbReference>
<dbReference type="Proteomes" id="UP000824998">
    <property type="component" value="Unassembled WGS sequence"/>
</dbReference>
<name>A0A9P7YIK6_9HELO</name>
<dbReference type="PANTHER" id="PTHR12684:SF2">
    <property type="entry name" value="TRNA 2'-PHOSPHOTRANSFERASE 1"/>
    <property type="match status" value="1"/>
</dbReference>
<dbReference type="SUPFAM" id="SSF56399">
    <property type="entry name" value="ADP-ribosylation"/>
    <property type="match status" value="1"/>
</dbReference>
<comment type="catalytic activity">
    <reaction evidence="6">
        <text>2'-phospho-[ligated tRNA] + NAD(+) = mature tRNA + ADP-alpha-D-ribose 1'',2''-cyclic phosphate + nicotinamide</text>
        <dbReference type="Rhea" id="RHEA:23324"/>
        <dbReference type="Rhea" id="RHEA-COMP:11106"/>
        <dbReference type="Rhea" id="RHEA-COMP:11107"/>
        <dbReference type="ChEBI" id="CHEBI:17154"/>
        <dbReference type="ChEBI" id="CHEBI:57540"/>
        <dbReference type="ChEBI" id="CHEBI:76596"/>
        <dbReference type="ChEBI" id="CHEBI:82883"/>
        <dbReference type="ChEBI" id="CHEBI:85027"/>
        <dbReference type="EC" id="2.7.1.160"/>
    </reaction>
</comment>
<gene>
    <name evidence="8" type="ORF">BJ875DRAFT_376815</name>
</gene>
<dbReference type="OrthoDB" id="419694at2759"/>
<dbReference type="EC" id="2.7.1.160" evidence="3"/>
<keyword evidence="4" id="KW-0808">Transferase</keyword>
<evidence type="ECO:0000256" key="5">
    <source>
        <dbReference type="ARBA" id="ARBA00023027"/>
    </source>
</evidence>
<dbReference type="EMBL" id="MU251469">
    <property type="protein sequence ID" value="KAG9234246.1"/>
    <property type="molecule type" value="Genomic_DNA"/>
</dbReference>
<keyword evidence="5" id="KW-0520">NAD</keyword>
<comment type="function">
    <text evidence="1">Catalyzes the last step of tRNA splicing, the transfer of the splice junction 2'-phosphate from ligated tRNA to NAD to produce ADP-ribose 1''-2'' cyclic phosphate.</text>
</comment>
<feature type="compositionally biased region" description="Basic residues" evidence="7">
    <location>
        <begin position="246"/>
        <end position="255"/>
    </location>
</feature>
<evidence type="ECO:0000256" key="7">
    <source>
        <dbReference type="SAM" id="MobiDB-lite"/>
    </source>
</evidence>
<evidence type="ECO:0000256" key="3">
    <source>
        <dbReference type="ARBA" id="ARBA00012007"/>
    </source>
</evidence>
<organism evidence="8 9">
    <name type="scientific">Amylocarpus encephaloides</name>
    <dbReference type="NCBI Taxonomy" id="45428"/>
    <lineage>
        <taxon>Eukaryota</taxon>
        <taxon>Fungi</taxon>
        <taxon>Dikarya</taxon>
        <taxon>Ascomycota</taxon>
        <taxon>Pezizomycotina</taxon>
        <taxon>Leotiomycetes</taxon>
        <taxon>Helotiales</taxon>
        <taxon>Helotiales incertae sedis</taxon>
        <taxon>Amylocarpus</taxon>
    </lineage>
</organism>
<sequence length="282" mass="30758">MEVSKALSKLLRHAAEEVGIKLDEQGFAPLDQVMDWPRLKSLQIAFPDILTAVNNNAKNRFSMKANPKLKTPPASDSTDPSDWVIRANQGHSIAVESASILSPITIELNNIPELVVHGTYFAFYQSILDAGGLKKMSRTHIHCSTGLPEGKQGVISGMRGDAELLIYIDVRKSLEDGKTPWWISENGVVLTEGDEDGLLNPKYFKKIIGRKPQECGTLWEDGEKVADLPDPLKNRRAPIGKDRLPKSRAHGKRGGKGSGGRDRGGKAQDSSKAEAEASTSQP</sequence>
<evidence type="ECO:0000313" key="8">
    <source>
        <dbReference type="EMBL" id="KAG9234246.1"/>
    </source>
</evidence>
<accession>A0A9P7YIK6</accession>
<evidence type="ECO:0000256" key="4">
    <source>
        <dbReference type="ARBA" id="ARBA00022679"/>
    </source>
</evidence>
<keyword evidence="9" id="KW-1185">Reference proteome</keyword>
<evidence type="ECO:0000256" key="1">
    <source>
        <dbReference type="ARBA" id="ARBA00003343"/>
    </source>
</evidence>
<dbReference type="GO" id="GO:0006388">
    <property type="term" value="P:tRNA splicing, via endonucleolytic cleavage and ligation"/>
    <property type="evidence" value="ECO:0007669"/>
    <property type="project" value="TreeGrafter"/>
</dbReference>
<dbReference type="GO" id="GO:0000215">
    <property type="term" value="F:tRNA 2'-phosphotransferase activity"/>
    <property type="evidence" value="ECO:0007669"/>
    <property type="project" value="UniProtKB-EC"/>
</dbReference>
<reference evidence="8" key="1">
    <citation type="journal article" date="2021" name="IMA Fungus">
        <title>Genomic characterization of three marine fungi, including Emericellopsis atlantica sp. nov. with signatures of a generalist lifestyle and marine biomass degradation.</title>
        <authorList>
            <person name="Hagestad O.C."/>
            <person name="Hou L."/>
            <person name="Andersen J.H."/>
            <person name="Hansen E.H."/>
            <person name="Altermark B."/>
            <person name="Li C."/>
            <person name="Kuhnert E."/>
            <person name="Cox R.J."/>
            <person name="Crous P.W."/>
            <person name="Spatafora J.W."/>
            <person name="Lail K."/>
            <person name="Amirebrahimi M."/>
            <person name="Lipzen A."/>
            <person name="Pangilinan J."/>
            <person name="Andreopoulos W."/>
            <person name="Hayes R.D."/>
            <person name="Ng V."/>
            <person name="Grigoriev I.V."/>
            <person name="Jackson S.A."/>
            <person name="Sutton T.D.S."/>
            <person name="Dobson A.D.W."/>
            <person name="Rama T."/>
        </authorList>
    </citation>
    <scope>NUCLEOTIDE SEQUENCE</scope>
    <source>
        <strain evidence="8">TRa018bII</strain>
    </source>
</reference>
<dbReference type="Gene3D" id="1.10.10.970">
    <property type="entry name" value="RNA 2'-phosphotransferase, Tpt1/KptA family, N-terminal domain"/>
    <property type="match status" value="1"/>
</dbReference>